<dbReference type="PANTHER" id="PTHR22727:SF3">
    <property type="entry name" value="ENDOSOME_LYSOSOME-ASSOCIATED APOPTOSIS AND AUTOPHAGY REGULATOR FAMILY MEMBER 2"/>
    <property type="match status" value="1"/>
</dbReference>
<feature type="non-terminal residue" evidence="12">
    <location>
        <position position="1"/>
    </location>
</feature>
<evidence type="ECO:0000259" key="11">
    <source>
        <dbReference type="PROSITE" id="PS51914"/>
    </source>
</evidence>
<evidence type="ECO:0000313" key="12">
    <source>
        <dbReference type="EMBL" id="MEQ2259971.1"/>
    </source>
</evidence>
<dbReference type="InterPro" id="IPR039181">
    <property type="entry name" value="Elapor1/2"/>
</dbReference>
<feature type="transmembrane region" description="Helical" evidence="10">
    <location>
        <begin position="203"/>
        <end position="227"/>
    </location>
</feature>
<evidence type="ECO:0000256" key="6">
    <source>
        <dbReference type="ARBA" id="ARBA00022989"/>
    </source>
</evidence>
<feature type="domain" description="MRH" evidence="11">
    <location>
        <begin position="1"/>
        <end position="154"/>
    </location>
</feature>
<organism evidence="12 13">
    <name type="scientific">Xenotaenia resolanae</name>
    <dbReference type="NCBI Taxonomy" id="208358"/>
    <lineage>
        <taxon>Eukaryota</taxon>
        <taxon>Metazoa</taxon>
        <taxon>Chordata</taxon>
        <taxon>Craniata</taxon>
        <taxon>Vertebrata</taxon>
        <taxon>Euteleostomi</taxon>
        <taxon>Actinopterygii</taxon>
        <taxon>Neopterygii</taxon>
        <taxon>Teleostei</taxon>
        <taxon>Neoteleostei</taxon>
        <taxon>Acanthomorphata</taxon>
        <taxon>Ovalentaria</taxon>
        <taxon>Atherinomorphae</taxon>
        <taxon>Cyprinodontiformes</taxon>
        <taxon>Goodeidae</taxon>
        <taxon>Xenotaenia</taxon>
    </lineage>
</organism>
<dbReference type="Pfam" id="PF23087">
    <property type="entry name" value="MRH_ELAPOR1_9th"/>
    <property type="match status" value="1"/>
</dbReference>
<keyword evidence="8" id="KW-1015">Disulfide bond</keyword>
<keyword evidence="3" id="KW-1003">Cell membrane</keyword>
<gene>
    <name evidence="12" type="ORF">XENORESO_014341</name>
</gene>
<evidence type="ECO:0000256" key="10">
    <source>
        <dbReference type="SAM" id="Phobius"/>
    </source>
</evidence>
<comment type="similarity">
    <text evidence="2">Belongs to the ELAPOR family.</text>
</comment>
<dbReference type="PANTHER" id="PTHR22727">
    <property type="entry name" value="PROTEIN CBG13728"/>
    <property type="match status" value="1"/>
</dbReference>
<dbReference type="InterPro" id="IPR056606">
    <property type="entry name" value="Elapor1/2_C"/>
</dbReference>
<name>A0ABV0VUC3_9TELE</name>
<evidence type="ECO:0000256" key="3">
    <source>
        <dbReference type="ARBA" id="ARBA00022475"/>
    </source>
</evidence>
<comment type="subcellular location">
    <subcellularLocation>
        <location evidence="1">Cell membrane</location>
        <topology evidence="1">Single-pass type I membrane protein</topology>
    </subcellularLocation>
</comment>
<evidence type="ECO:0000256" key="9">
    <source>
        <dbReference type="ARBA" id="ARBA00023180"/>
    </source>
</evidence>
<dbReference type="Gene3D" id="2.70.130.10">
    <property type="entry name" value="Mannose-6-phosphate receptor binding domain"/>
    <property type="match status" value="1"/>
</dbReference>
<dbReference type="Proteomes" id="UP001444071">
    <property type="component" value="Unassembled WGS sequence"/>
</dbReference>
<protein>
    <recommendedName>
        <fullName evidence="11">MRH domain-containing protein</fullName>
    </recommendedName>
</protein>
<evidence type="ECO:0000256" key="1">
    <source>
        <dbReference type="ARBA" id="ARBA00004251"/>
    </source>
</evidence>
<keyword evidence="13" id="KW-1185">Reference proteome</keyword>
<evidence type="ECO:0000256" key="2">
    <source>
        <dbReference type="ARBA" id="ARBA00007627"/>
    </source>
</evidence>
<dbReference type="InterPro" id="IPR044865">
    <property type="entry name" value="MRH_dom"/>
</dbReference>
<dbReference type="Pfam" id="PF23089">
    <property type="entry name" value="ELAPOR1_C"/>
    <property type="match status" value="1"/>
</dbReference>
<accession>A0ABV0VUC3</accession>
<evidence type="ECO:0000256" key="4">
    <source>
        <dbReference type="ARBA" id="ARBA00022692"/>
    </source>
</evidence>
<evidence type="ECO:0000256" key="8">
    <source>
        <dbReference type="ARBA" id="ARBA00023157"/>
    </source>
</evidence>
<evidence type="ECO:0000313" key="13">
    <source>
        <dbReference type="Proteomes" id="UP001444071"/>
    </source>
</evidence>
<reference evidence="12 13" key="1">
    <citation type="submission" date="2021-06" db="EMBL/GenBank/DDBJ databases">
        <authorList>
            <person name="Palmer J.M."/>
        </authorList>
    </citation>
    <scope>NUCLEOTIDE SEQUENCE [LARGE SCALE GENOMIC DNA]</scope>
    <source>
        <strain evidence="12 13">XR_2019</strain>
        <tissue evidence="12">Muscle</tissue>
    </source>
</reference>
<dbReference type="InterPro" id="IPR056607">
    <property type="entry name" value="Elapor1/2_MRH"/>
</dbReference>
<proteinExistence type="inferred from homology"/>
<keyword evidence="6 10" id="KW-1133">Transmembrane helix</keyword>
<dbReference type="InterPro" id="IPR009011">
    <property type="entry name" value="Man6P_isomerase_rcpt-bd_dom_sf"/>
</dbReference>
<keyword evidence="5" id="KW-0732">Signal</keyword>
<sequence>GNRAAICTDNVTDVSSKDDPSDPSQFVNTVDSFLCQSTIIPGDGRGFRVAISSQSISLADTFLGATVDTVLNGVNAKPDLFPENPKDIPDINFFYRSTQATASCDQGRSSVITVRCNPDESDRGQLSVPSSCPAGTCDGCTFHFLWESASACPRCSEADYHLIEGACRGGVQESLYLWNEPKLCTKGVALPPRSAAPCEVIAVWLKVGLGVGAFVAVLLVSLTFYFWKKNKRLEYKYSRLVMSANKECELPAADSCGLAEGEEAEDDVVYTQKPTLLGKLRAIANKHEDGESSESVQLNSSQANRWPNETHSELLSCLLQVILVVFSHGSRLHLLC</sequence>
<dbReference type="PROSITE" id="PS51914">
    <property type="entry name" value="MRH"/>
    <property type="match status" value="1"/>
</dbReference>
<dbReference type="SUPFAM" id="SSF50911">
    <property type="entry name" value="Mannose 6-phosphate receptor domain"/>
    <property type="match status" value="1"/>
</dbReference>
<comment type="caution">
    <text evidence="12">The sequence shown here is derived from an EMBL/GenBank/DDBJ whole genome shotgun (WGS) entry which is preliminary data.</text>
</comment>
<evidence type="ECO:0000256" key="7">
    <source>
        <dbReference type="ARBA" id="ARBA00023136"/>
    </source>
</evidence>
<keyword evidence="9" id="KW-0325">Glycoprotein</keyword>
<evidence type="ECO:0000256" key="5">
    <source>
        <dbReference type="ARBA" id="ARBA00022729"/>
    </source>
</evidence>
<keyword evidence="4 10" id="KW-0812">Transmembrane</keyword>
<dbReference type="EMBL" id="JAHRIM010010056">
    <property type="protein sequence ID" value="MEQ2259971.1"/>
    <property type="molecule type" value="Genomic_DNA"/>
</dbReference>
<keyword evidence="7 10" id="KW-0472">Membrane</keyword>